<evidence type="ECO:0000313" key="12">
    <source>
        <dbReference type="EMBL" id="CAH1001154.1"/>
    </source>
</evidence>
<evidence type="ECO:0000256" key="8">
    <source>
        <dbReference type="ARBA" id="ARBA00023136"/>
    </source>
</evidence>
<comment type="similarity">
    <text evidence="2 10">Belongs to the MscL family.</text>
</comment>
<dbReference type="InterPro" id="IPR037673">
    <property type="entry name" value="MSC/AndL"/>
</dbReference>
<keyword evidence="6 10" id="KW-1133">Transmembrane helix</keyword>
<dbReference type="InterPro" id="IPR019823">
    <property type="entry name" value="Mechanosensitive_channel_CS"/>
</dbReference>
<evidence type="ECO:0000256" key="2">
    <source>
        <dbReference type="ARBA" id="ARBA00007254"/>
    </source>
</evidence>
<evidence type="ECO:0000256" key="11">
    <source>
        <dbReference type="SAM" id="MobiDB-lite"/>
    </source>
</evidence>
<evidence type="ECO:0000256" key="6">
    <source>
        <dbReference type="ARBA" id="ARBA00022989"/>
    </source>
</evidence>
<dbReference type="InterPro" id="IPR036019">
    <property type="entry name" value="MscL_channel"/>
</dbReference>
<evidence type="ECO:0000256" key="1">
    <source>
        <dbReference type="ARBA" id="ARBA00004651"/>
    </source>
</evidence>
<keyword evidence="7 10" id="KW-0406">Ion transport</keyword>
<dbReference type="EMBL" id="CAKLPZ010000002">
    <property type="protein sequence ID" value="CAH1001154.1"/>
    <property type="molecule type" value="Genomic_DNA"/>
</dbReference>
<proteinExistence type="inferred from homology"/>
<keyword evidence="13" id="KW-1185">Reference proteome</keyword>
<evidence type="ECO:0000256" key="7">
    <source>
        <dbReference type="ARBA" id="ARBA00023065"/>
    </source>
</evidence>
<reference evidence="12" key="1">
    <citation type="submission" date="2021-12" db="EMBL/GenBank/DDBJ databases">
        <authorList>
            <person name="Rodrigo-Torres L."/>
            <person name="Arahal R. D."/>
            <person name="Lucena T."/>
        </authorList>
    </citation>
    <scope>NUCLEOTIDE SEQUENCE</scope>
    <source>
        <strain evidence="12">CECT 8419</strain>
    </source>
</reference>
<keyword evidence="4 10" id="KW-1003">Cell membrane</keyword>
<name>A0ABM9B218_9BACT</name>
<evidence type="ECO:0000256" key="3">
    <source>
        <dbReference type="ARBA" id="ARBA00022448"/>
    </source>
</evidence>
<dbReference type="PANTHER" id="PTHR30266:SF2">
    <property type="entry name" value="LARGE-CONDUCTANCE MECHANOSENSITIVE CHANNEL"/>
    <property type="match status" value="1"/>
</dbReference>
<dbReference type="NCBIfam" id="TIGR00220">
    <property type="entry name" value="mscL"/>
    <property type="match status" value="1"/>
</dbReference>
<dbReference type="Pfam" id="PF01741">
    <property type="entry name" value="MscL"/>
    <property type="match status" value="1"/>
</dbReference>
<evidence type="ECO:0000256" key="5">
    <source>
        <dbReference type="ARBA" id="ARBA00022692"/>
    </source>
</evidence>
<comment type="subcellular location">
    <subcellularLocation>
        <location evidence="1 10">Cell membrane</location>
        <topology evidence="1 10">Multi-pass membrane protein</topology>
    </subcellularLocation>
</comment>
<dbReference type="PROSITE" id="PS01327">
    <property type="entry name" value="MSCL"/>
    <property type="match status" value="1"/>
</dbReference>
<evidence type="ECO:0000313" key="13">
    <source>
        <dbReference type="Proteomes" id="UP000837803"/>
    </source>
</evidence>
<keyword evidence="3 10" id="KW-0813">Transport</keyword>
<feature type="compositionally biased region" description="Pro residues" evidence="11">
    <location>
        <begin position="147"/>
        <end position="160"/>
    </location>
</feature>
<dbReference type="InterPro" id="IPR001185">
    <property type="entry name" value="MS_channel"/>
</dbReference>
<gene>
    <name evidence="12" type="primary">mscL_2</name>
    <name evidence="10" type="synonym">mscL</name>
    <name evidence="12" type="ORF">LEM8419_02069</name>
</gene>
<dbReference type="Proteomes" id="UP000837803">
    <property type="component" value="Unassembled WGS sequence"/>
</dbReference>
<dbReference type="HAMAP" id="MF_00115">
    <property type="entry name" value="MscL"/>
    <property type="match status" value="1"/>
</dbReference>
<keyword evidence="5 10" id="KW-0812">Transmembrane</keyword>
<evidence type="ECO:0000256" key="4">
    <source>
        <dbReference type="ARBA" id="ARBA00022475"/>
    </source>
</evidence>
<evidence type="ECO:0000256" key="9">
    <source>
        <dbReference type="ARBA" id="ARBA00023303"/>
    </source>
</evidence>
<dbReference type="RefSeq" id="WP_238751023.1">
    <property type="nucleotide sequence ID" value="NZ_CAKLPZ010000002.1"/>
</dbReference>
<comment type="caution">
    <text evidence="12">The sequence shown here is derived from an EMBL/GenBank/DDBJ whole genome shotgun (WGS) entry which is preliminary data.</text>
</comment>
<feature type="transmembrane region" description="Helical" evidence="10">
    <location>
        <begin position="79"/>
        <end position="103"/>
    </location>
</feature>
<comment type="function">
    <text evidence="10">Channel that opens in response to stretch forces in the membrane lipid bilayer. May participate in the regulation of osmotic pressure changes within the cell.</text>
</comment>
<feature type="region of interest" description="Disordered" evidence="11">
    <location>
        <begin position="138"/>
        <end position="160"/>
    </location>
</feature>
<keyword evidence="9 10" id="KW-0407">Ion channel</keyword>
<dbReference type="SUPFAM" id="SSF81330">
    <property type="entry name" value="Gated mechanosensitive channel"/>
    <property type="match status" value="1"/>
</dbReference>
<comment type="subunit">
    <text evidence="10">Homopentamer.</text>
</comment>
<comment type="caution">
    <text evidence="10">Lacks conserved residue(s) required for the propagation of feature annotation.</text>
</comment>
<dbReference type="PRINTS" id="PR01264">
    <property type="entry name" value="MECHCHANNEL"/>
</dbReference>
<dbReference type="PANTHER" id="PTHR30266">
    <property type="entry name" value="MECHANOSENSITIVE CHANNEL MSCL"/>
    <property type="match status" value="1"/>
</dbReference>
<dbReference type="Gene3D" id="1.10.1200.120">
    <property type="entry name" value="Large-conductance mechanosensitive channel, MscL, domain 1"/>
    <property type="match status" value="1"/>
</dbReference>
<sequence>MAGFLAEFKKFAVKGNMIDLAVGVVIGAAFNKIVDVLVKQIITPPLGYLTAGIEMHDLAWVLKEPVKDDAGEVIDPGVVIGYGLFMEAMIDFLIIAFTLFVVIRFVNSLRDRAEDAGDKTVPTPKDIQLLTDIKEEMQKMNGSAPAAPQPADPAPVTDPA</sequence>
<protein>
    <recommendedName>
        <fullName evidence="10">Large-conductance mechanosensitive channel</fullName>
    </recommendedName>
</protein>
<evidence type="ECO:0000256" key="10">
    <source>
        <dbReference type="HAMAP-Rule" id="MF_00115"/>
    </source>
</evidence>
<organism evidence="12 13">
    <name type="scientific">Neolewinella maritima</name>
    <dbReference type="NCBI Taxonomy" id="1383882"/>
    <lineage>
        <taxon>Bacteria</taxon>
        <taxon>Pseudomonadati</taxon>
        <taxon>Bacteroidota</taxon>
        <taxon>Saprospiria</taxon>
        <taxon>Saprospirales</taxon>
        <taxon>Lewinellaceae</taxon>
        <taxon>Neolewinella</taxon>
    </lineage>
</organism>
<keyword evidence="8 10" id="KW-0472">Membrane</keyword>
<accession>A0ABM9B218</accession>